<sequence>LHKERDVGAAETNDSVGSGATSWTNLLADEAQKTEADSLVSARARRALDPILRAARMRDCS</sequence>
<gene>
    <name evidence="2" type="ORF">HPP92_020199</name>
</gene>
<dbReference type="AlphaFoldDB" id="A0A835Q871"/>
<reference evidence="2 3" key="1">
    <citation type="journal article" date="2020" name="Nat. Food">
        <title>A phased Vanilla planifolia genome enables genetic improvement of flavour and production.</title>
        <authorList>
            <person name="Hasing T."/>
            <person name="Tang H."/>
            <person name="Brym M."/>
            <person name="Khazi F."/>
            <person name="Huang T."/>
            <person name="Chambers A.H."/>
        </authorList>
    </citation>
    <scope>NUCLEOTIDE SEQUENCE [LARGE SCALE GENOMIC DNA]</scope>
    <source>
        <tissue evidence="2">Leaf</tissue>
    </source>
</reference>
<dbReference type="Proteomes" id="UP000639772">
    <property type="component" value="Chromosome 10"/>
</dbReference>
<organism evidence="2 3">
    <name type="scientific">Vanilla planifolia</name>
    <name type="common">Vanilla</name>
    <dbReference type="NCBI Taxonomy" id="51239"/>
    <lineage>
        <taxon>Eukaryota</taxon>
        <taxon>Viridiplantae</taxon>
        <taxon>Streptophyta</taxon>
        <taxon>Embryophyta</taxon>
        <taxon>Tracheophyta</taxon>
        <taxon>Spermatophyta</taxon>
        <taxon>Magnoliopsida</taxon>
        <taxon>Liliopsida</taxon>
        <taxon>Asparagales</taxon>
        <taxon>Orchidaceae</taxon>
        <taxon>Vanilloideae</taxon>
        <taxon>Vanilleae</taxon>
        <taxon>Vanilla</taxon>
    </lineage>
</organism>
<feature type="non-terminal residue" evidence="2">
    <location>
        <position position="1"/>
    </location>
</feature>
<feature type="region of interest" description="Disordered" evidence="1">
    <location>
        <begin position="1"/>
        <end position="21"/>
    </location>
</feature>
<comment type="caution">
    <text evidence="2">The sequence shown here is derived from an EMBL/GenBank/DDBJ whole genome shotgun (WGS) entry which is preliminary data.</text>
</comment>
<name>A0A835Q871_VANPL</name>
<proteinExistence type="predicted"/>
<feature type="compositionally biased region" description="Polar residues" evidence="1">
    <location>
        <begin position="12"/>
        <end position="21"/>
    </location>
</feature>
<dbReference type="EMBL" id="JADCNM010000010">
    <property type="protein sequence ID" value="KAG0466035.1"/>
    <property type="molecule type" value="Genomic_DNA"/>
</dbReference>
<accession>A0A835Q871</accession>
<protein>
    <submittedName>
        <fullName evidence="2">Uncharacterized protein</fullName>
    </submittedName>
</protein>
<evidence type="ECO:0000313" key="3">
    <source>
        <dbReference type="Proteomes" id="UP000639772"/>
    </source>
</evidence>
<evidence type="ECO:0000313" key="2">
    <source>
        <dbReference type="EMBL" id="KAG0466035.1"/>
    </source>
</evidence>
<evidence type="ECO:0000256" key="1">
    <source>
        <dbReference type="SAM" id="MobiDB-lite"/>
    </source>
</evidence>